<organism evidence="2 3">
    <name type="scientific">Novosphingobium soli</name>
    <dbReference type="NCBI Taxonomy" id="574956"/>
    <lineage>
        <taxon>Bacteria</taxon>
        <taxon>Pseudomonadati</taxon>
        <taxon>Pseudomonadota</taxon>
        <taxon>Alphaproteobacteria</taxon>
        <taxon>Sphingomonadales</taxon>
        <taxon>Sphingomonadaceae</taxon>
        <taxon>Novosphingobium</taxon>
    </lineage>
</organism>
<dbReference type="Proteomes" id="UP001589798">
    <property type="component" value="Unassembled WGS sequence"/>
</dbReference>
<keyword evidence="3" id="KW-1185">Reference proteome</keyword>
<sequence>MTMPVTPSEHLTAMGSLFKSRYKLAPADLPQDMMDLLRAMDADTGSDSAGRNFLQRVFPRKSPRPAARRA</sequence>
<name>A0ABV6CWV7_9SPHN</name>
<comment type="caution">
    <text evidence="2">The sequence shown here is derived from an EMBL/GenBank/DDBJ whole genome shotgun (WGS) entry which is preliminary data.</text>
</comment>
<protein>
    <submittedName>
        <fullName evidence="2">Uncharacterized protein</fullName>
    </submittedName>
</protein>
<feature type="compositionally biased region" description="Basic residues" evidence="1">
    <location>
        <begin position="58"/>
        <end position="70"/>
    </location>
</feature>
<reference evidence="2 3" key="1">
    <citation type="submission" date="2024-09" db="EMBL/GenBank/DDBJ databases">
        <authorList>
            <person name="Sun Q."/>
            <person name="Mori K."/>
        </authorList>
    </citation>
    <scope>NUCLEOTIDE SEQUENCE [LARGE SCALE GENOMIC DNA]</scope>
    <source>
        <strain evidence="2 3">CCM 7706</strain>
    </source>
</reference>
<proteinExistence type="predicted"/>
<evidence type="ECO:0000313" key="3">
    <source>
        <dbReference type="Proteomes" id="UP001589798"/>
    </source>
</evidence>
<dbReference type="RefSeq" id="WP_379487159.1">
    <property type="nucleotide sequence ID" value="NZ_JBHLWK010000010.1"/>
</dbReference>
<gene>
    <name evidence="2" type="ORF">ACFFJC_09005</name>
</gene>
<feature type="region of interest" description="Disordered" evidence="1">
    <location>
        <begin position="44"/>
        <end position="70"/>
    </location>
</feature>
<dbReference type="EMBL" id="JBHLWK010000010">
    <property type="protein sequence ID" value="MFC0204410.1"/>
    <property type="molecule type" value="Genomic_DNA"/>
</dbReference>
<evidence type="ECO:0000256" key="1">
    <source>
        <dbReference type="SAM" id="MobiDB-lite"/>
    </source>
</evidence>
<evidence type="ECO:0000313" key="2">
    <source>
        <dbReference type="EMBL" id="MFC0204410.1"/>
    </source>
</evidence>
<accession>A0ABV6CWV7</accession>